<dbReference type="AlphaFoldDB" id="A0A7U4JBM4"/>
<dbReference type="GO" id="GO:0016020">
    <property type="term" value="C:membrane"/>
    <property type="evidence" value="ECO:0007669"/>
    <property type="project" value="UniProtKB-SubCell"/>
</dbReference>
<keyword evidence="3 5" id="KW-1133">Transmembrane helix</keyword>
<keyword evidence="2 5" id="KW-0812">Transmembrane</keyword>
<dbReference type="OrthoDB" id="7828645at2"/>
<feature type="transmembrane region" description="Helical" evidence="5">
    <location>
        <begin position="137"/>
        <end position="156"/>
    </location>
</feature>
<evidence type="ECO:0000313" key="8">
    <source>
        <dbReference type="Proteomes" id="UP000032300"/>
    </source>
</evidence>
<reference evidence="7 8" key="2">
    <citation type="submission" date="2015-02" db="EMBL/GenBank/DDBJ databases">
        <title>The complete genome of Sphingomonas hengshuiensis sp. WHSC-8 isolated from soil of Hengshui Lake.</title>
        <authorList>
            <person name="Wei S."/>
            <person name="Guo J."/>
            <person name="Su C."/>
            <person name="Wu R."/>
            <person name="Zhang Z."/>
            <person name="Liang K."/>
            <person name="Li H."/>
            <person name="Wang T."/>
            <person name="Liu H."/>
            <person name="Zhang C."/>
            <person name="Li Z."/>
            <person name="Wang Q."/>
            <person name="Meng J."/>
        </authorList>
    </citation>
    <scope>NUCLEOTIDE SEQUENCE [LARGE SCALE GENOMIC DNA]</scope>
    <source>
        <strain evidence="7 8">WHSC-8</strain>
    </source>
</reference>
<feature type="domain" description="NnrU" evidence="6">
    <location>
        <begin position="4"/>
        <end position="216"/>
    </location>
</feature>
<name>A0A7U4JBM4_9SPHN</name>
<keyword evidence="8" id="KW-1185">Reference proteome</keyword>
<evidence type="ECO:0000313" key="7">
    <source>
        <dbReference type="EMBL" id="AJP73836.1"/>
    </source>
</evidence>
<evidence type="ECO:0000256" key="4">
    <source>
        <dbReference type="ARBA" id="ARBA00023136"/>
    </source>
</evidence>
<gene>
    <name evidence="7" type="ORF">TS85_21595</name>
</gene>
<comment type="subcellular location">
    <subcellularLocation>
        <location evidence="1">Membrane</location>
        <topology evidence="1">Multi-pass membrane protein</topology>
    </subcellularLocation>
</comment>
<keyword evidence="4 5" id="KW-0472">Membrane</keyword>
<dbReference type="InterPro" id="IPR009915">
    <property type="entry name" value="NnrU_dom"/>
</dbReference>
<dbReference type="EMBL" id="CP010836">
    <property type="protein sequence ID" value="AJP73836.1"/>
    <property type="molecule type" value="Genomic_DNA"/>
</dbReference>
<sequence length="229" mass="24686">MESLIAASIAFVGSHFLLSHPLRRPLVSRIGAAGFLGLYALVAFATLGWMAEAFRKAPPEPLWWDVGDAGWAVASAVMLVASILFVGSLVRNPAMPDPTGKAPKIAPPRGVFRITRHPMMWGFALWALVHAAVFPTAANLVLSAAILVLALVGAALQDRKKEKLFPQEWPRWEAETSYWPFARQIAGRAGWTIGDLHAAGGGLVVWLAATWAHVPLGSPMAAGVWRWLG</sequence>
<evidence type="ECO:0000256" key="1">
    <source>
        <dbReference type="ARBA" id="ARBA00004141"/>
    </source>
</evidence>
<evidence type="ECO:0000256" key="5">
    <source>
        <dbReference type="SAM" id="Phobius"/>
    </source>
</evidence>
<dbReference type="Proteomes" id="UP000032300">
    <property type="component" value="Chromosome"/>
</dbReference>
<protein>
    <submittedName>
        <fullName evidence="7">MFS transporter</fullName>
    </submittedName>
</protein>
<feature type="transmembrane region" description="Helical" evidence="5">
    <location>
        <begin position="30"/>
        <end position="51"/>
    </location>
</feature>
<organism evidence="7 8">
    <name type="scientific">Sphingomonas hengshuiensis</name>
    <dbReference type="NCBI Taxonomy" id="1609977"/>
    <lineage>
        <taxon>Bacteria</taxon>
        <taxon>Pseudomonadati</taxon>
        <taxon>Pseudomonadota</taxon>
        <taxon>Alphaproteobacteria</taxon>
        <taxon>Sphingomonadales</taxon>
        <taxon>Sphingomonadaceae</taxon>
        <taxon>Sphingomonas</taxon>
    </lineage>
</organism>
<dbReference type="RefSeq" id="WP_044334981.1">
    <property type="nucleotide sequence ID" value="NZ_CP010836.1"/>
</dbReference>
<feature type="transmembrane region" description="Helical" evidence="5">
    <location>
        <begin position="71"/>
        <end position="90"/>
    </location>
</feature>
<dbReference type="KEGG" id="sphi:TS85_21595"/>
<evidence type="ECO:0000256" key="2">
    <source>
        <dbReference type="ARBA" id="ARBA00022692"/>
    </source>
</evidence>
<dbReference type="Pfam" id="PF07298">
    <property type="entry name" value="NnrU"/>
    <property type="match status" value="1"/>
</dbReference>
<proteinExistence type="predicted"/>
<accession>A0A7U4JBM4</accession>
<reference evidence="7 8" key="1">
    <citation type="journal article" date="2015" name="Int. J. Syst. Evol. Microbiol.">
        <title>Sphingomonas hengshuiensis sp. nov., isolated from lake wetland.</title>
        <authorList>
            <person name="Wei S."/>
            <person name="Wang T."/>
            <person name="Liu H."/>
            <person name="Zhang C."/>
            <person name="Guo J."/>
            <person name="Wang Q."/>
            <person name="Liang K."/>
            <person name="Zhang Z."/>
        </authorList>
    </citation>
    <scope>NUCLEOTIDE SEQUENCE [LARGE SCALE GENOMIC DNA]</scope>
    <source>
        <strain evidence="7 8">WHSC-8</strain>
    </source>
</reference>
<dbReference type="Gene3D" id="1.20.120.1630">
    <property type="match status" value="1"/>
</dbReference>
<evidence type="ECO:0000256" key="3">
    <source>
        <dbReference type="ARBA" id="ARBA00022989"/>
    </source>
</evidence>
<evidence type="ECO:0000259" key="6">
    <source>
        <dbReference type="Pfam" id="PF07298"/>
    </source>
</evidence>